<sequence length="94" mass="10459">MKKLFKKTTVLLAFTGLVTFSNCGKKDTDPSPENCGMNAEKVLEAANTFGTNPSKTTCEAYKKTLEAFYKSCPTFYTGVTKQQFDEFLAEPCDF</sequence>
<dbReference type="EMBL" id="SMJU01000007">
    <property type="protein sequence ID" value="TDB64579.1"/>
    <property type="molecule type" value="Genomic_DNA"/>
</dbReference>
<reference evidence="1 2" key="1">
    <citation type="submission" date="2019-02" db="EMBL/GenBank/DDBJ databases">
        <title>Arundinibacter roseus gen. nov., sp. nov., a new member of the family Cytophagaceae.</title>
        <authorList>
            <person name="Szuroczki S."/>
            <person name="Khayer B."/>
            <person name="Sproer C."/>
            <person name="Toumi M."/>
            <person name="Szabo A."/>
            <person name="Felfoldi T."/>
            <person name="Schumann P."/>
            <person name="Toth E."/>
        </authorList>
    </citation>
    <scope>NUCLEOTIDE SEQUENCE [LARGE SCALE GENOMIC DNA]</scope>
    <source>
        <strain evidence="1 2">DMA-k-7a</strain>
    </source>
</reference>
<dbReference type="Proteomes" id="UP000295706">
    <property type="component" value="Unassembled WGS sequence"/>
</dbReference>
<evidence type="ECO:0000313" key="1">
    <source>
        <dbReference type="EMBL" id="TDB64579.1"/>
    </source>
</evidence>
<organism evidence="1 2">
    <name type="scientific">Arundinibacter roseus</name>
    <dbReference type="NCBI Taxonomy" id="2070510"/>
    <lineage>
        <taxon>Bacteria</taxon>
        <taxon>Pseudomonadati</taxon>
        <taxon>Bacteroidota</taxon>
        <taxon>Cytophagia</taxon>
        <taxon>Cytophagales</taxon>
        <taxon>Spirosomataceae</taxon>
        <taxon>Arundinibacter</taxon>
    </lineage>
</organism>
<accession>A0A4R4KDV2</accession>
<dbReference type="OrthoDB" id="964065at2"/>
<protein>
    <submittedName>
        <fullName evidence="1">Uncharacterized protein</fullName>
    </submittedName>
</protein>
<comment type="caution">
    <text evidence="1">The sequence shown here is derived from an EMBL/GenBank/DDBJ whole genome shotgun (WGS) entry which is preliminary data.</text>
</comment>
<proteinExistence type="predicted"/>
<dbReference type="AlphaFoldDB" id="A0A4R4KDV2"/>
<keyword evidence="2" id="KW-1185">Reference proteome</keyword>
<evidence type="ECO:0000313" key="2">
    <source>
        <dbReference type="Proteomes" id="UP000295706"/>
    </source>
</evidence>
<name>A0A4R4KDV2_9BACT</name>
<gene>
    <name evidence="1" type="ORF">EZE20_12985</name>
</gene>
<dbReference type="RefSeq" id="WP_132118265.1">
    <property type="nucleotide sequence ID" value="NZ_SMJU01000007.1"/>
</dbReference>